<gene>
    <name evidence="1" type="ORF">QE152_g17041</name>
</gene>
<accession>A0AAW1L5H5</accession>
<organism evidence="1 2">
    <name type="scientific">Popillia japonica</name>
    <name type="common">Japanese beetle</name>
    <dbReference type="NCBI Taxonomy" id="7064"/>
    <lineage>
        <taxon>Eukaryota</taxon>
        <taxon>Metazoa</taxon>
        <taxon>Ecdysozoa</taxon>
        <taxon>Arthropoda</taxon>
        <taxon>Hexapoda</taxon>
        <taxon>Insecta</taxon>
        <taxon>Pterygota</taxon>
        <taxon>Neoptera</taxon>
        <taxon>Endopterygota</taxon>
        <taxon>Coleoptera</taxon>
        <taxon>Polyphaga</taxon>
        <taxon>Scarabaeiformia</taxon>
        <taxon>Scarabaeidae</taxon>
        <taxon>Rutelinae</taxon>
        <taxon>Popillia</taxon>
    </lineage>
</organism>
<reference evidence="1 2" key="1">
    <citation type="journal article" date="2024" name="BMC Genomics">
        <title>De novo assembly and annotation of Popillia japonica's genome with initial clues to its potential as an invasive pest.</title>
        <authorList>
            <person name="Cucini C."/>
            <person name="Boschi S."/>
            <person name="Funari R."/>
            <person name="Cardaioli E."/>
            <person name="Iannotti N."/>
            <person name="Marturano G."/>
            <person name="Paoli F."/>
            <person name="Bruttini M."/>
            <person name="Carapelli A."/>
            <person name="Frati F."/>
            <person name="Nardi F."/>
        </authorList>
    </citation>
    <scope>NUCLEOTIDE SEQUENCE [LARGE SCALE GENOMIC DNA]</scope>
    <source>
        <strain evidence="1">DMR45628</strain>
    </source>
</reference>
<evidence type="ECO:0000313" key="2">
    <source>
        <dbReference type="Proteomes" id="UP001458880"/>
    </source>
</evidence>
<sequence>MPGKWAASGGMLVGRLLGSPSADDVTGAVFHGCRESGRQAAECWWGGFWGRPPRTILKRETWEASVRERIVPLTSLNTTKSDMQVKEVYRGKGDYRLLSEYWNANNEKHLINSI</sequence>
<dbReference type="AlphaFoldDB" id="A0AAW1L5H5"/>
<evidence type="ECO:0000313" key="1">
    <source>
        <dbReference type="EMBL" id="KAK9728740.1"/>
    </source>
</evidence>
<dbReference type="Proteomes" id="UP001458880">
    <property type="component" value="Unassembled WGS sequence"/>
</dbReference>
<proteinExistence type="predicted"/>
<dbReference type="EMBL" id="JASPKY010000167">
    <property type="protein sequence ID" value="KAK9728740.1"/>
    <property type="molecule type" value="Genomic_DNA"/>
</dbReference>
<name>A0AAW1L5H5_POPJA</name>
<protein>
    <submittedName>
        <fullName evidence="1">Uncharacterized protein</fullName>
    </submittedName>
</protein>
<keyword evidence="2" id="KW-1185">Reference proteome</keyword>
<comment type="caution">
    <text evidence="1">The sequence shown here is derived from an EMBL/GenBank/DDBJ whole genome shotgun (WGS) entry which is preliminary data.</text>
</comment>